<evidence type="ECO:0000256" key="6">
    <source>
        <dbReference type="ARBA" id="ARBA00022723"/>
    </source>
</evidence>
<evidence type="ECO:0000259" key="14">
    <source>
        <dbReference type="Pfam" id="PF02728"/>
    </source>
</evidence>
<dbReference type="Pfam" id="PF21994">
    <property type="entry name" value="AGAO-like_N2"/>
    <property type="match status" value="1"/>
</dbReference>
<name>A0ABW7ALI7_9ACTN</name>
<feature type="domain" description="AGAO-like N2" evidence="15">
    <location>
        <begin position="15"/>
        <end position="89"/>
    </location>
</feature>
<dbReference type="Gene3D" id="2.70.98.20">
    <property type="entry name" value="Copper amine oxidase, catalytic domain"/>
    <property type="match status" value="1"/>
</dbReference>
<dbReference type="InterPro" id="IPR000269">
    <property type="entry name" value="Cu_amine_oxidase"/>
</dbReference>
<keyword evidence="17" id="KW-1185">Reference proteome</keyword>
<comment type="cofactor">
    <cofactor evidence="3">
        <name>Zn(2+)</name>
        <dbReference type="ChEBI" id="CHEBI:29105"/>
    </cofactor>
</comment>
<evidence type="ECO:0000256" key="1">
    <source>
        <dbReference type="ARBA" id="ARBA00001935"/>
    </source>
</evidence>
<dbReference type="Pfam" id="PF01179">
    <property type="entry name" value="Cu_amine_oxid"/>
    <property type="match status" value="1"/>
</dbReference>
<dbReference type="SUPFAM" id="SSF49998">
    <property type="entry name" value="Amine oxidase catalytic domain"/>
    <property type="match status" value="1"/>
</dbReference>
<reference evidence="16 17" key="1">
    <citation type="submission" date="2024-10" db="EMBL/GenBank/DDBJ databases">
        <authorList>
            <person name="Topkara A.R."/>
            <person name="Saygin H."/>
        </authorList>
    </citation>
    <scope>NUCLEOTIDE SEQUENCE [LARGE SCALE GENOMIC DNA]</scope>
    <source>
        <strain evidence="16 17">M3C6</strain>
    </source>
</reference>
<accession>A0ABW7ALI7</accession>
<dbReference type="InterPro" id="IPR015798">
    <property type="entry name" value="Cu_amine_oxidase_C"/>
</dbReference>
<keyword evidence="6 12" id="KW-0479">Metal-binding</keyword>
<comment type="PTM">
    <text evidence="12">Topaquinone (TPQ) is generated by copper-dependent autoxidation of a specific tyrosyl residue.</text>
</comment>
<dbReference type="RefSeq" id="WP_393172444.1">
    <property type="nucleotide sequence ID" value="NZ_JBICRM010000026.1"/>
</dbReference>
<dbReference type="InterPro" id="IPR016182">
    <property type="entry name" value="Cu_amine_oxidase_N-reg"/>
</dbReference>
<comment type="subunit">
    <text evidence="5">Homodimer.</text>
</comment>
<dbReference type="Gene3D" id="3.10.450.40">
    <property type="match status" value="2"/>
</dbReference>
<keyword evidence="9 12" id="KW-0186">Copper</keyword>
<dbReference type="NCBIfam" id="NF008559">
    <property type="entry name" value="PRK11504.1"/>
    <property type="match status" value="1"/>
</dbReference>
<keyword evidence="7 12" id="KW-0801">TPQ</keyword>
<organism evidence="16 17">
    <name type="scientific">Nonomuraea marmarensis</name>
    <dbReference type="NCBI Taxonomy" id="3351344"/>
    <lineage>
        <taxon>Bacteria</taxon>
        <taxon>Bacillati</taxon>
        <taxon>Actinomycetota</taxon>
        <taxon>Actinomycetes</taxon>
        <taxon>Streptosporangiales</taxon>
        <taxon>Streptosporangiaceae</taxon>
        <taxon>Nonomuraea</taxon>
    </lineage>
</organism>
<evidence type="ECO:0000259" key="15">
    <source>
        <dbReference type="Pfam" id="PF21994"/>
    </source>
</evidence>
<dbReference type="InterPro" id="IPR054157">
    <property type="entry name" value="AGAO-like_N2"/>
</dbReference>
<keyword evidence="10" id="KW-0464">Manganese</keyword>
<dbReference type="PROSITE" id="PS01165">
    <property type="entry name" value="COPPER_AMINE_OXID_2"/>
    <property type="match status" value="1"/>
</dbReference>
<comment type="caution">
    <text evidence="16">The sequence shown here is derived from an EMBL/GenBank/DDBJ whole genome shotgun (WGS) entry which is preliminary data.</text>
</comment>
<dbReference type="EC" id="1.4.3.-" evidence="12"/>
<gene>
    <name evidence="16" type="ORF">ACFLIM_33865</name>
</gene>
<comment type="catalytic activity">
    <reaction evidence="11">
        <text>a primary methyl amine + O2 + H2O = an aldehyde + H2O2 + NH4(+)</text>
        <dbReference type="Rhea" id="RHEA:16153"/>
        <dbReference type="ChEBI" id="CHEBI:15377"/>
        <dbReference type="ChEBI" id="CHEBI:15379"/>
        <dbReference type="ChEBI" id="CHEBI:16240"/>
        <dbReference type="ChEBI" id="CHEBI:17478"/>
        <dbReference type="ChEBI" id="CHEBI:28938"/>
        <dbReference type="ChEBI" id="CHEBI:228804"/>
        <dbReference type="EC" id="1.4.3.21"/>
    </reaction>
</comment>
<dbReference type="InterPro" id="IPR049947">
    <property type="entry name" value="Cu_Am_Ox_Cu-bd"/>
</dbReference>
<comment type="similarity">
    <text evidence="4 12">Belongs to the copper/topaquinone oxidase family.</text>
</comment>
<dbReference type="PANTHER" id="PTHR10638">
    <property type="entry name" value="COPPER AMINE OXIDASE"/>
    <property type="match status" value="1"/>
</dbReference>
<proteinExistence type="inferred from homology"/>
<comment type="cofactor">
    <cofactor evidence="12">
        <name>Cu cation</name>
        <dbReference type="ChEBI" id="CHEBI:23378"/>
    </cofactor>
    <text evidence="12">Contains 1 topaquinone per subunit.</text>
</comment>
<dbReference type="InterPro" id="IPR015802">
    <property type="entry name" value="Cu_amine_oxidase_N3"/>
</dbReference>
<protein>
    <recommendedName>
        <fullName evidence="12">Amine oxidase</fullName>
        <ecNumber evidence="12">1.4.3.-</ecNumber>
    </recommendedName>
</protein>
<evidence type="ECO:0000256" key="9">
    <source>
        <dbReference type="ARBA" id="ARBA00023008"/>
    </source>
</evidence>
<evidence type="ECO:0000256" key="8">
    <source>
        <dbReference type="ARBA" id="ARBA00023002"/>
    </source>
</evidence>
<dbReference type="PROSITE" id="PS01164">
    <property type="entry name" value="COPPER_AMINE_OXID_1"/>
    <property type="match status" value="1"/>
</dbReference>
<dbReference type="Pfam" id="PF02728">
    <property type="entry name" value="Cu_amine_oxidN3"/>
    <property type="match status" value="1"/>
</dbReference>
<dbReference type="InterPro" id="IPR049948">
    <property type="entry name" value="Cu_Am_ox_TPQ-bd"/>
</dbReference>
<evidence type="ECO:0000256" key="5">
    <source>
        <dbReference type="ARBA" id="ARBA00011738"/>
    </source>
</evidence>
<comment type="cofactor">
    <cofactor evidence="2">
        <name>Mn(2+)</name>
        <dbReference type="ChEBI" id="CHEBI:29035"/>
    </cofactor>
</comment>
<evidence type="ECO:0000256" key="2">
    <source>
        <dbReference type="ARBA" id="ARBA00001936"/>
    </source>
</evidence>
<evidence type="ECO:0000256" key="3">
    <source>
        <dbReference type="ARBA" id="ARBA00001947"/>
    </source>
</evidence>
<evidence type="ECO:0000256" key="11">
    <source>
        <dbReference type="ARBA" id="ARBA00048032"/>
    </source>
</evidence>
<comment type="cofactor">
    <cofactor evidence="1">
        <name>Cu cation</name>
        <dbReference type="ChEBI" id="CHEBI:23378"/>
    </cofactor>
</comment>
<dbReference type="PANTHER" id="PTHR10638:SF86">
    <property type="entry name" value="COPPER AMINE OXIDASE 1-RELATED"/>
    <property type="match status" value="1"/>
</dbReference>
<dbReference type="GO" id="GO:0008131">
    <property type="term" value="F:primary methylamine oxidase activity"/>
    <property type="evidence" value="ECO:0007669"/>
    <property type="project" value="UniProtKB-EC"/>
</dbReference>
<feature type="domain" description="Copper amine oxidase catalytic" evidence="13">
    <location>
        <begin position="216"/>
        <end position="620"/>
    </location>
</feature>
<dbReference type="SUPFAM" id="SSF54416">
    <property type="entry name" value="Amine oxidase N-terminal region"/>
    <property type="match status" value="2"/>
</dbReference>
<evidence type="ECO:0000256" key="4">
    <source>
        <dbReference type="ARBA" id="ARBA00007983"/>
    </source>
</evidence>
<evidence type="ECO:0000256" key="10">
    <source>
        <dbReference type="ARBA" id="ARBA00023211"/>
    </source>
</evidence>
<dbReference type="Proteomes" id="UP001603978">
    <property type="component" value="Unassembled WGS sequence"/>
</dbReference>
<evidence type="ECO:0000256" key="7">
    <source>
        <dbReference type="ARBA" id="ARBA00022772"/>
    </source>
</evidence>
<evidence type="ECO:0000259" key="13">
    <source>
        <dbReference type="Pfam" id="PF01179"/>
    </source>
</evidence>
<sequence length="640" mass="69415">MTISISVRHPLAPLTEEEAAAACRAALASGAVDPGARIAYCALAEPAKQAVLGWDGTPLPREVTVVTYEKKIGRTSMVTVGLPDGALVSCEHAPAAQPPIMLEEWLANAETVRADPGFQAACAKRGVTDMSVVQIDPWPASNFGLPVDGEGRRLARCVAYVLDGPGDNAYAHPIENLVVVLDRDTGEIVELQDGAVIPVPRASGRYDSGTRELAPLQIVQPDGPGFTVDDGALRWGPWQLRVSMHPIEGLVLHEICYVEGERVRPLVYRASLSEMIVPYGSTSMNHWWKNAFDAGDVGLGKMANALELGCDCLGEIVYLDAVMVNEDGVPATLRNAICLHEEDYGILWKHFDMMAEKSEVRRSRRMVVSFVATVGNYEYGFFWYFYLDGTIQAEVKLTGIIQTQAVVPGTTAPYANLVTPELAGPHHQHLFNFRLDMCLDGTLNSVYEIDADRVPVGPDNPYGNAFTATATLLKTEAEAQRMAAPEKGRYWKIVNHGSRNAVGEPVAYKLVPTHVGPVLLADDSASISKRAAFATKHLWVTPFGADERRAAGDFPNQHPGGAGLPEWTAAGRPVVDTDIVLWYTAGTTHFCRPEDFPVMPVEYTGFTLKPAGFFDRNPAIDLAPTVMPGGHCDRGAAYHS</sequence>
<dbReference type="InterPro" id="IPR036460">
    <property type="entry name" value="Cu_amine_oxidase_C_sf"/>
</dbReference>
<evidence type="ECO:0000256" key="12">
    <source>
        <dbReference type="RuleBase" id="RU000672"/>
    </source>
</evidence>
<keyword evidence="8 12" id="KW-0560">Oxidoreductase</keyword>
<feature type="domain" description="Copper amine oxidase N3-terminal" evidence="14">
    <location>
        <begin position="98"/>
        <end position="200"/>
    </location>
</feature>
<evidence type="ECO:0000313" key="17">
    <source>
        <dbReference type="Proteomes" id="UP001603978"/>
    </source>
</evidence>
<dbReference type="EMBL" id="JBICRM010000026">
    <property type="protein sequence ID" value="MFG1708207.1"/>
    <property type="molecule type" value="Genomic_DNA"/>
</dbReference>
<evidence type="ECO:0000313" key="16">
    <source>
        <dbReference type="EMBL" id="MFG1708207.1"/>
    </source>
</evidence>